<sequence>MAESVDVHDVQSLLSSPERNYLIRNNGDQVAVSTLNGKKVGLYFSASWCPPCQRFTPNLIDVYNELADKGDFEIVFISADEDEESFNGYFSKMPWLAVPHSDTKTREALDGCFKVSGIPHLVFLDESGKVLTDSGVMIIGEYGSEGYPFTPERVKEIKDQEEEARKNQSLRTILESPSRNYVIKANGEKVSVTDLEGKTVGLYFMLSTYKKSSDFTGTLVKVYNELKAKEENFEIVMIPLDDNEESFNKEFSGLPWFSLPFKDKKCEKLVRYFELSTLPTLVVIGPDGKTLHPNVADAVEEHGVIAYPFTPDKFAELEKIEKAKQEAQTLESVLVSGDLDFVLGKDGAKIPVSDLVGKHILLYFSAHWCPPCRSFTPKLVETYHEIKTKHEAFEVIFISSDRDQASYDEYYSTMPWLSLPFGDKRKQSLSRLFKVNGIPLLAALGPTGKTITTETRGLVMLHGAEAFPFTDERMAEIEAKFADMAKDWPNKVKHDMHPEHELVLTRSQRYTCDGCDKDGKIWAYNCEDCNFDLHPDCALKETNGNDEVANAVKEDEKPNEGWVCDGDVCHKAS</sequence>
<keyword evidence="10" id="KW-1185">Reference proteome</keyword>
<evidence type="ECO:0000256" key="7">
    <source>
        <dbReference type="ARBA" id="ARBA00047804"/>
    </source>
</evidence>
<dbReference type="CDD" id="cd03009">
    <property type="entry name" value="TryX_like_TryX_NRX"/>
    <property type="match status" value="2"/>
</dbReference>
<dbReference type="InterPro" id="IPR036249">
    <property type="entry name" value="Thioredoxin-like_sf"/>
</dbReference>
<dbReference type="InterPro" id="IPR046349">
    <property type="entry name" value="C1-like_sf"/>
</dbReference>
<name>A0A2U1QM98_ARTAN</name>
<dbReference type="InterPro" id="IPR004146">
    <property type="entry name" value="DC1"/>
</dbReference>
<feature type="domain" description="Thioredoxin" evidence="8">
    <location>
        <begin position="10"/>
        <end position="163"/>
    </location>
</feature>
<comment type="caution">
    <text evidence="9">The sequence shown here is derived from an EMBL/GenBank/DDBJ whole genome shotgun (WGS) entry which is preliminary data.</text>
</comment>
<dbReference type="PANTHER" id="PTHR13871:SF96">
    <property type="entry name" value="THIOREDOXIN DOMAIN-CONTAINING PROTEIN"/>
    <property type="match status" value="1"/>
</dbReference>
<comment type="similarity">
    <text evidence="5">Belongs to the nucleoredoxin family.</text>
</comment>
<dbReference type="PANTHER" id="PTHR13871">
    <property type="entry name" value="THIOREDOXIN"/>
    <property type="match status" value="1"/>
</dbReference>
<comment type="catalytic activity">
    <reaction evidence="6">
        <text>[protein]-dithiol + NAD(+) = [protein]-disulfide + NADH + H(+)</text>
        <dbReference type="Rhea" id="RHEA:18749"/>
        <dbReference type="Rhea" id="RHEA-COMP:10593"/>
        <dbReference type="Rhea" id="RHEA-COMP:10594"/>
        <dbReference type="ChEBI" id="CHEBI:15378"/>
        <dbReference type="ChEBI" id="CHEBI:29950"/>
        <dbReference type="ChEBI" id="CHEBI:50058"/>
        <dbReference type="ChEBI" id="CHEBI:57540"/>
        <dbReference type="ChEBI" id="CHEBI:57945"/>
        <dbReference type="EC" id="1.8.1.8"/>
    </reaction>
</comment>
<keyword evidence="4" id="KW-0520">NAD</keyword>
<reference evidence="9 10" key="1">
    <citation type="journal article" date="2018" name="Mol. Plant">
        <title>The genome of Artemisia annua provides insight into the evolution of Asteraceae family and artemisinin biosynthesis.</title>
        <authorList>
            <person name="Shen Q."/>
            <person name="Zhang L."/>
            <person name="Liao Z."/>
            <person name="Wang S."/>
            <person name="Yan T."/>
            <person name="Shi P."/>
            <person name="Liu M."/>
            <person name="Fu X."/>
            <person name="Pan Q."/>
            <person name="Wang Y."/>
            <person name="Lv Z."/>
            <person name="Lu X."/>
            <person name="Zhang F."/>
            <person name="Jiang W."/>
            <person name="Ma Y."/>
            <person name="Chen M."/>
            <person name="Hao X."/>
            <person name="Li L."/>
            <person name="Tang Y."/>
            <person name="Lv G."/>
            <person name="Zhou Y."/>
            <person name="Sun X."/>
            <person name="Brodelius P.E."/>
            <person name="Rose J.K.C."/>
            <person name="Tang K."/>
        </authorList>
    </citation>
    <scope>NUCLEOTIDE SEQUENCE [LARGE SCALE GENOMIC DNA]</scope>
    <source>
        <strain evidence="10">cv. Huhao1</strain>
        <tissue evidence="9">Leaf</tissue>
    </source>
</reference>
<keyword evidence="2" id="KW-0677">Repeat</keyword>
<dbReference type="EC" id="1.8.1.8" evidence="1"/>
<evidence type="ECO:0000256" key="3">
    <source>
        <dbReference type="ARBA" id="ARBA00023002"/>
    </source>
</evidence>
<evidence type="ECO:0000313" key="9">
    <source>
        <dbReference type="EMBL" id="PWA99130.1"/>
    </source>
</evidence>
<dbReference type="InterPro" id="IPR012336">
    <property type="entry name" value="Thioredoxin-like_fold"/>
</dbReference>
<evidence type="ECO:0000256" key="2">
    <source>
        <dbReference type="ARBA" id="ARBA00022737"/>
    </source>
</evidence>
<dbReference type="InterPro" id="IPR045870">
    <property type="entry name" value="TryX_NRX_thioredoxin_dom"/>
</dbReference>
<proteinExistence type="inferred from homology"/>
<dbReference type="AlphaFoldDB" id="A0A2U1QM98"/>
<dbReference type="InterPro" id="IPR017937">
    <property type="entry name" value="Thioredoxin_CS"/>
</dbReference>
<dbReference type="InterPro" id="IPR013766">
    <property type="entry name" value="Thioredoxin_domain"/>
</dbReference>
<evidence type="ECO:0000256" key="6">
    <source>
        <dbReference type="ARBA" id="ARBA00047388"/>
    </source>
</evidence>
<evidence type="ECO:0000313" key="10">
    <source>
        <dbReference type="Proteomes" id="UP000245207"/>
    </source>
</evidence>
<dbReference type="InterPro" id="IPR052259">
    <property type="entry name" value="Nucleoredoxin-like"/>
</dbReference>
<dbReference type="Proteomes" id="UP000245207">
    <property type="component" value="Unassembled WGS sequence"/>
</dbReference>
<keyword evidence="3" id="KW-0560">Oxidoreductase</keyword>
<dbReference type="Gene3D" id="3.40.30.10">
    <property type="entry name" value="Glutaredoxin"/>
    <property type="match status" value="3"/>
</dbReference>
<dbReference type="SUPFAM" id="SSF57889">
    <property type="entry name" value="Cysteine-rich domain"/>
    <property type="match status" value="1"/>
</dbReference>
<dbReference type="OrthoDB" id="409136at2759"/>
<dbReference type="SUPFAM" id="SSF52833">
    <property type="entry name" value="Thioredoxin-like"/>
    <property type="match status" value="3"/>
</dbReference>
<dbReference type="GO" id="GO:0004791">
    <property type="term" value="F:thioredoxin-disulfide reductase (NADPH) activity"/>
    <property type="evidence" value="ECO:0007669"/>
    <property type="project" value="InterPro"/>
</dbReference>
<evidence type="ECO:0000256" key="5">
    <source>
        <dbReference type="ARBA" id="ARBA00025782"/>
    </source>
</evidence>
<dbReference type="Pfam" id="PF03107">
    <property type="entry name" value="C1_2"/>
    <property type="match status" value="1"/>
</dbReference>
<evidence type="ECO:0000259" key="8">
    <source>
        <dbReference type="PROSITE" id="PS51352"/>
    </source>
</evidence>
<dbReference type="PROSITE" id="PS51352">
    <property type="entry name" value="THIOREDOXIN_2"/>
    <property type="match status" value="2"/>
</dbReference>
<gene>
    <name evidence="9" type="ORF">CTI12_AA011850</name>
</gene>
<dbReference type="EMBL" id="PKPP01000033">
    <property type="protein sequence ID" value="PWA99130.1"/>
    <property type="molecule type" value="Genomic_DNA"/>
</dbReference>
<dbReference type="STRING" id="35608.A0A2U1QM98"/>
<protein>
    <recommendedName>
        <fullName evidence="1">protein-disulfide reductase</fullName>
        <ecNumber evidence="1">1.8.1.8</ecNumber>
    </recommendedName>
</protein>
<organism evidence="9 10">
    <name type="scientific">Artemisia annua</name>
    <name type="common">Sweet wormwood</name>
    <dbReference type="NCBI Taxonomy" id="35608"/>
    <lineage>
        <taxon>Eukaryota</taxon>
        <taxon>Viridiplantae</taxon>
        <taxon>Streptophyta</taxon>
        <taxon>Embryophyta</taxon>
        <taxon>Tracheophyta</taxon>
        <taxon>Spermatophyta</taxon>
        <taxon>Magnoliopsida</taxon>
        <taxon>eudicotyledons</taxon>
        <taxon>Gunneridae</taxon>
        <taxon>Pentapetalae</taxon>
        <taxon>asterids</taxon>
        <taxon>campanulids</taxon>
        <taxon>Asterales</taxon>
        <taxon>Asteraceae</taxon>
        <taxon>Asteroideae</taxon>
        <taxon>Anthemideae</taxon>
        <taxon>Artemisiinae</taxon>
        <taxon>Artemisia</taxon>
    </lineage>
</organism>
<dbReference type="Pfam" id="PF13905">
    <property type="entry name" value="Thioredoxin_8"/>
    <property type="match status" value="3"/>
</dbReference>
<accession>A0A2U1QM98</accession>
<feature type="domain" description="Thioredoxin" evidence="8">
    <location>
        <begin position="319"/>
        <end position="479"/>
    </location>
</feature>
<evidence type="ECO:0000256" key="1">
    <source>
        <dbReference type="ARBA" id="ARBA00012612"/>
    </source>
</evidence>
<evidence type="ECO:0000256" key="4">
    <source>
        <dbReference type="ARBA" id="ARBA00023027"/>
    </source>
</evidence>
<dbReference type="PROSITE" id="PS00194">
    <property type="entry name" value="THIOREDOXIN_1"/>
    <property type="match status" value="1"/>
</dbReference>
<comment type="catalytic activity">
    <reaction evidence="7">
        <text>[protein]-dithiol + NADP(+) = [protein]-disulfide + NADPH + H(+)</text>
        <dbReference type="Rhea" id="RHEA:18753"/>
        <dbReference type="Rhea" id="RHEA-COMP:10593"/>
        <dbReference type="Rhea" id="RHEA-COMP:10594"/>
        <dbReference type="ChEBI" id="CHEBI:15378"/>
        <dbReference type="ChEBI" id="CHEBI:29950"/>
        <dbReference type="ChEBI" id="CHEBI:50058"/>
        <dbReference type="ChEBI" id="CHEBI:57783"/>
        <dbReference type="ChEBI" id="CHEBI:58349"/>
        <dbReference type="EC" id="1.8.1.8"/>
    </reaction>
</comment>